<name>A0A2V3DQ79_9MICC</name>
<evidence type="ECO:0000313" key="1">
    <source>
        <dbReference type="EMBL" id="PXA65133.1"/>
    </source>
</evidence>
<evidence type="ECO:0000313" key="2">
    <source>
        <dbReference type="Proteomes" id="UP000246303"/>
    </source>
</evidence>
<dbReference type="RefSeq" id="WP_110106309.1">
    <property type="nucleotide sequence ID" value="NZ_JACBZZ010000001.1"/>
</dbReference>
<dbReference type="InterPro" id="IPR046275">
    <property type="entry name" value="DUF6308"/>
</dbReference>
<gene>
    <name evidence="1" type="ORF">CVS29_10600</name>
</gene>
<accession>A0A2V3DQ79</accession>
<reference evidence="1 2" key="1">
    <citation type="submission" date="2018-05" db="EMBL/GenBank/DDBJ databases">
        <title>Genetic diversity of glacier-inhabiting Cryobacterium bacteria in China and description of Cryobacterium mengkeensis sp. nov. and Arthrobacter glacialis sp. nov.</title>
        <authorList>
            <person name="Liu Q."/>
            <person name="Xin Y.-H."/>
        </authorList>
    </citation>
    <scope>NUCLEOTIDE SEQUENCE [LARGE SCALE GENOMIC DNA]</scope>
    <source>
        <strain evidence="1 2">GP3</strain>
    </source>
</reference>
<dbReference type="Pfam" id="PF19827">
    <property type="entry name" value="DUF6308"/>
    <property type="match status" value="1"/>
</dbReference>
<dbReference type="AlphaFoldDB" id="A0A2V3DQ79"/>
<protein>
    <submittedName>
        <fullName evidence="1">Uncharacterized protein</fullName>
    </submittedName>
</protein>
<sequence>MTEQLTVGGRKIPLDDAKAFARKYLSGEGIWAYPAYDAYPGHPGTDVGHADLLAVALLNAHQRPLDSYYGLESLIPLINERLSDPALQGSLAEANAATLDAIARLFGVLDEKRPKYVSLTKLSKVLHRKRPELIPLYDKNISRCYADEGLDPRDRSRSWHDYSRLLLAAMKRDLADQIDHWLEIADLATQVKITPLRAMDIVGWHLGR</sequence>
<proteinExistence type="predicted"/>
<dbReference type="EMBL" id="QHLZ01000006">
    <property type="protein sequence ID" value="PXA65133.1"/>
    <property type="molecule type" value="Genomic_DNA"/>
</dbReference>
<dbReference type="OrthoDB" id="5178186at2"/>
<comment type="caution">
    <text evidence="1">The sequence shown here is derived from an EMBL/GenBank/DDBJ whole genome shotgun (WGS) entry which is preliminary data.</text>
</comment>
<keyword evidence="2" id="KW-1185">Reference proteome</keyword>
<dbReference type="Proteomes" id="UP000246303">
    <property type="component" value="Unassembled WGS sequence"/>
</dbReference>
<organism evidence="1 2">
    <name type="scientific">Arthrobacter psychrochitiniphilus</name>
    <dbReference type="NCBI Taxonomy" id="291045"/>
    <lineage>
        <taxon>Bacteria</taxon>
        <taxon>Bacillati</taxon>
        <taxon>Actinomycetota</taxon>
        <taxon>Actinomycetes</taxon>
        <taxon>Micrococcales</taxon>
        <taxon>Micrococcaceae</taxon>
        <taxon>Arthrobacter</taxon>
    </lineage>
</organism>